<evidence type="ECO:0000259" key="1">
    <source>
        <dbReference type="PROSITE" id="PS50106"/>
    </source>
</evidence>
<dbReference type="PROSITE" id="PS51257">
    <property type="entry name" value="PROKAR_LIPOPROTEIN"/>
    <property type="match status" value="1"/>
</dbReference>
<dbReference type="PROSITE" id="PS50106">
    <property type="entry name" value="PDZ"/>
    <property type="match status" value="1"/>
</dbReference>
<dbReference type="PANTHER" id="PTHR32060:SF22">
    <property type="entry name" value="CARBOXYL-TERMINAL-PROCESSING PEPTIDASE 3, CHLOROPLASTIC"/>
    <property type="match status" value="1"/>
</dbReference>
<reference evidence="3" key="1">
    <citation type="submission" date="2016-11" db="EMBL/GenBank/DDBJ databases">
        <authorList>
            <person name="Varghese N."/>
            <person name="Submissions S."/>
        </authorList>
    </citation>
    <scope>NUCLEOTIDE SEQUENCE [LARGE SCALE GENOMIC DNA]</scope>
    <source>
        <strain evidence="3">DSM 16219</strain>
    </source>
</reference>
<dbReference type="OrthoDB" id="5432452at2"/>
<dbReference type="Gene3D" id="2.30.42.10">
    <property type="match status" value="1"/>
</dbReference>
<proteinExistence type="predicted"/>
<dbReference type="PANTHER" id="PTHR32060">
    <property type="entry name" value="TAIL-SPECIFIC PROTEASE"/>
    <property type="match status" value="1"/>
</dbReference>
<dbReference type="GO" id="GO:0007165">
    <property type="term" value="P:signal transduction"/>
    <property type="evidence" value="ECO:0007669"/>
    <property type="project" value="TreeGrafter"/>
</dbReference>
<evidence type="ECO:0000313" key="2">
    <source>
        <dbReference type="EMBL" id="SHJ09066.1"/>
    </source>
</evidence>
<protein>
    <submittedName>
        <fullName evidence="2">PDZ domain (Also known as DHR or GLGF)</fullName>
    </submittedName>
</protein>
<dbReference type="RefSeq" id="WP_073473602.1">
    <property type="nucleotide sequence ID" value="NZ_FQZU01000004.1"/>
</dbReference>
<organism evidence="2 3">
    <name type="scientific">Desulfatibacillum alkenivorans DSM 16219</name>
    <dbReference type="NCBI Taxonomy" id="1121393"/>
    <lineage>
        <taxon>Bacteria</taxon>
        <taxon>Pseudomonadati</taxon>
        <taxon>Thermodesulfobacteriota</taxon>
        <taxon>Desulfobacteria</taxon>
        <taxon>Desulfobacterales</taxon>
        <taxon>Desulfatibacillaceae</taxon>
        <taxon>Desulfatibacillum</taxon>
    </lineage>
</organism>
<dbReference type="InterPro" id="IPR041489">
    <property type="entry name" value="PDZ_6"/>
</dbReference>
<dbReference type="Proteomes" id="UP000183994">
    <property type="component" value="Unassembled WGS sequence"/>
</dbReference>
<dbReference type="InterPro" id="IPR001478">
    <property type="entry name" value="PDZ"/>
</dbReference>
<dbReference type="Pfam" id="PF17820">
    <property type="entry name" value="PDZ_6"/>
    <property type="match status" value="1"/>
</dbReference>
<keyword evidence="3" id="KW-1185">Reference proteome</keyword>
<dbReference type="SUPFAM" id="SSF50156">
    <property type="entry name" value="PDZ domain-like"/>
    <property type="match status" value="1"/>
</dbReference>
<evidence type="ECO:0000313" key="3">
    <source>
        <dbReference type="Proteomes" id="UP000183994"/>
    </source>
</evidence>
<sequence length="132" mass="14481">MRTKAFYIPFFTVLALIVLLGLPAVTGCSQDQKFGGMGLNVGQLFDPNVFNHRGPLVVLDVLEGMPAKRVGVEKGDVITHINNEPTEGMEFDKLIQEKMRGPVGESVTLTIKRASMEEKLIFTMTRVSVSGN</sequence>
<name>A0A1M6GGH1_9BACT</name>
<dbReference type="GO" id="GO:0004175">
    <property type="term" value="F:endopeptidase activity"/>
    <property type="evidence" value="ECO:0007669"/>
    <property type="project" value="TreeGrafter"/>
</dbReference>
<accession>A0A1M6GGH1</accession>
<dbReference type="EMBL" id="FQZU01000004">
    <property type="protein sequence ID" value="SHJ09066.1"/>
    <property type="molecule type" value="Genomic_DNA"/>
</dbReference>
<dbReference type="STRING" id="1121393.SAMN02745216_01006"/>
<gene>
    <name evidence="2" type="ORF">SAMN02745216_01006</name>
</gene>
<dbReference type="CDD" id="cd06782">
    <property type="entry name" value="cpPDZ_CPP-like"/>
    <property type="match status" value="1"/>
</dbReference>
<feature type="domain" description="PDZ" evidence="1">
    <location>
        <begin position="35"/>
        <end position="96"/>
    </location>
</feature>
<dbReference type="AlphaFoldDB" id="A0A1M6GGH1"/>
<dbReference type="GO" id="GO:0030288">
    <property type="term" value="C:outer membrane-bounded periplasmic space"/>
    <property type="evidence" value="ECO:0007669"/>
    <property type="project" value="TreeGrafter"/>
</dbReference>
<dbReference type="InterPro" id="IPR036034">
    <property type="entry name" value="PDZ_sf"/>
</dbReference>
<dbReference type="SMART" id="SM00228">
    <property type="entry name" value="PDZ"/>
    <property type="match status" value="1"/>
</dbReference>